<dbReference type="GO" id="GO:0005524">
    <property type="term" value="F:ATP binding"/>
    <property type="evidence" value="ECO:0007669"/>
    <property type="project" value="UniProtKB-KW"/>
</dbReference>
<dbReference type="PANTHER" id="PTHR43776">
    <property type="entry name" value="TRANSPORT ATP-BINDING PROTEIN"/>
    <property type="match status" value="1"/>
</dbReference>
<dbReference type="InterPro" id="IPR013563">
    <property type="entry name" value="Oligopep_ABC_C"/>
</dbReference>
<feature type="domain" description="ABC transporter" evidence="6">
    <location>
        <begin position="297"/>
        <end position="532"/>
    </location>
</feature>
<evidence type="ECO:0000256" key="1">
    <source>
        <dbReference type="ARBA" id="ARBA00005417"/>
    </source>
</evidence>
<keyword evidence="5 7" id="KW-0067">ATP-binding</keyword>
<dbReference type="Gene3D" id="3.40.50.300">
    <property type="entry name" value="P-loop containing nucleotide triphosphate hydrolases"/>
    <property type="match status" value="2"/>
</dbReference>
<dbReference type="SUPFAM" id="SSF52540">
    <property type="entry name" value="P-loop containing nucleoside triphosphate hydrolases"/>
    <property type="match status" value="2"/>
</dbReference>
<keyword evidence="2" id="KW-0813">Transport</keyword>
<reference evidence="8" key="1">
    <citation type="journal article" date="2019" name="Int. J. Syst. Evol. Microbiol.">
        <title>The Global Catalogue of Microorganisms (GCM) 10K type strain sequencing project: providing services to taxonomists for standard genome sequencing and annotation.</title>
        <authorList>
            <consortium name="The Broad Institute Genomics Platform"/>
            <consortium name="The Broad Institute Genome Sequencing Center for Infectious Disease"/>
            <person name="Wu L."/>
            <person name="Ma J."/>
        </authorList>
    </citation>
    <scope>NUCLEOTIDE SEQUENCE [LARGE SCALE GENOMIC DNA]</scope>
    <source>
        <strain evidence="8">KCTC 23314</strain>
    </source>
</reference>
<evidence type="ECO:0000256" key="3">
    <source>
        <dbReference type="ARBA" id="ARBA00022475"/>
    </source>
</evidence>
<evidence type="ECO:0000256" key="2">
    <source>
        <dbReference type="ARBA" id="ARBA00022448"/>
    </source>
</evidence>
<comment type="caution">
    <text evidence="7">The sequence shown here is derived from an EMBL/GenBank/DDBJ whole genome shotgun (WGS) entry which is preliminary data.</text>
</comment>
<dbReference type="Pfam" id="PF00005">
    <property type="entry name" value="ABC_tran"/>
    <property type="match status" value="2"/>
</dbReference>
<evidence type="ECO:0000259" key="6">
    <source>
        <dbReference type="PROSITE" id="PS50893"/>
    </source>
</evidence>
<dbReference type="Pfam" id="PF08352">
    <property type="entry name" value="oligo_HPY"/>
    <property type="match status" value="2"/>
</dbReference>
<feature type="domain" description="ABC transporter" evidence="6">
    <location>
        <begin position="21"/>
        <end position="270"/>
    </location>
</feature>
<keyword evidence="3" id="KW-1003">Cell membrane</keyword>
<proteinExistence type="inferred from homology"/>
<keyword evidence="3" id="KW-0472">Membrane</keyword>
<sequence>MRLLPDQAAQGAAPLAAQPLVRVRQLAVDFRQGWQWRQAVGGVSFDIPRGGCVALVGESGSGKSVTARSLLGLHGAGARLRAEALELGGRDLRGLRERQWRSVRGREVGYILQDALVSLDPLRTVGQELAEAVRATGGPGGSATRARVLELLARARLDDATERLHAYPGQLSGGQRQRALIASALAGAPPLLIADEPTTALDASVQQQIIALFRALRDAGTALLLISHDLGVVARLADRVLVLRGGEVVESGPTDAVLRRPGHAYTRALLDAVPRLDGAARGTAAAEPPGPADAPLLRLQGIRKRFGTREVVRGVDLVLHPGRTLGLVGESGSGKTTLARIVAGLETPSAGEVSWGPLLQRAAAGRARPVQFVYQDPLSSFDPRHTVGTILAQALALRFGREPRARLQARVAEWLARVELPAALASRRPLTLSGGQRQRVAIARALAVEPRLVVMDEPVSALDVSVQQQVLRLIATLQRDTGAAFLFISHDLGVIRQVSHAVAVLQAGALREIGTADQVLTHPRDPYTRELLAAVARLPA</sequence>
<dbReference type="PROSITE" id="PS50893">
    <property type="entry name" value="ABC_TRANSPORTER_2"/>
    <property type="match status" value="2"/>
</dbReference>
<evidence type="ECO:0000256" key="5">
    <source>
        <dbReference type="ARBA" id="ARBA00022840"/>
    </source>
</evidence>
<evidence type="ECO:0000256" key="4">
    <source>
        <dbReference type="ARBA" id="ARBA00022741"/>
    </source>
</evidence>
<dbReference type="InterPro" id="IPR017871">
    <property type="entry name" value="ABC_transporter-like_CS"/>
</dbReference>
<dbReference type="InterPro" id="IPR050319">
    <property type="entry name" value="ABC_transp_ATP-bind"/>
</dbReference>
<dbReference type="EMBL" id="BMYK01000041">
    <property type="protein sequence ID" value="GHD02732.1"/>
    <property type="molecule type" value="Genomic_DNA"/>
</dbReference>
<dbReference type="InterPro" id="IPR027417">
    <property type="entry name" value="P-loop_NTPase"/>
</dbReference>
<dbReference type="RefSeq" id="WP_189690738.1">
    <property type="nucleotide sequence ID" value="NZ_BMYK01000041.1"/>
</dbReference>
<dbReference type="SMART" id="SM00382">
    <property type="entry name" value="AAA"/>
    <property type="match status" value="2"/>
</dbReference>
<name>A0ABQ3GDM7_9BURK</name>
<keyword evidence="4" id="KW-0547">Nucleotide-binding</keyword>
<dbReference type="PANTHER" id="PTHR43776:SF7">
    <property type="entry name" value="D,D-DIPEPTIDE TRANSPORT ATP-BINDING PROTEIN DDPF-RELATED"/>
    <property type="match status" value="1"/>
</dbReference>
<comment type="similarity">
    <text evidence="1">Belongs to the ABC transporter superfamily.</text>
</comment>
<dbReference type="Proteomes" id="UP000626210">
    <property type="component" value="Unassembled WGS sequence"/>
</dbReference>
<keyword evidence="8" id="KW-1185">Reference proteome</keyword>
<gene>
    <name evidence="7" type="ORF">GCM10007320_62190</name>
</gene>
<protein>
    <submittedName>
        <fullName evidence="7">ABC transporter ATP-binding protein</fullName>
    </submittedName>
</protein>
<dbReference type="CDD" id="cd03257">
    <property type="entry name" value="ABC_NikE_OppD_transporters"/>
    <property type="match status" value="2"/>
</dbReference>
<dbReference type="PROSITE" id="PS00211">
    <property type="entry name" value="ABC_TRANSPORTER_1"/>
    <property type="match status" value="2"/>
</dbReference>
<evidence type="ECO:0000313" key="7">
    <source>
        <dbReference type="EMBL" id="GHD02732.1"/>
    </source>
</evidence>
<organism evidence="7 8">
    <name type="scientific">Pseudorhodoferax aquiterrae</name>
    <dbReference type="NCBI Taxonomy" id="747304"/>
    <lineage>
        <taxon>Bacteria</taxon>
        <taxon>Pseudomonadati</taxon>
        <taxon>Pseudomonadota</taxon>
        <taxon>Betaproteobacteria</taxon>
        <taxon>Burkholderiales</taxon>
        <taxon>Comamonadaceae</taxon>
    </lineage>
</organism>
<evidence type="ECO:0000313" key="8">
    <source>
        <dbReference type="Proteomes" id="UP000626210"/>
    </source>
</evidence>
<dbReference type="InterPro" id="IPR003439">
    <property type="entry name" value="ABC_transporter-like_ATP-bd"/>
</dbReference>
<dbReference type="InterPro" id="IPR003593">
    <property type="entry name" value="AAA+_ATPase"/>
</dbReference>
<accession>A0ABQ3GDM7</accession>